<proteinExistence type="predicted"/>
<evidence type="ECO:0000256" key="1">
    <source>
        <dbReference type="SAM" id="SignalP"/>
    </source>
</evidence>
<keyword evidence="4" id="KW-1185">Reference proteome</keyword>
<evidence type="ECO:0000313" key="4">
    <source>
        <dbReference type="Proteomes" id="UP000389128"/>
    </source>
</evidence>
<evidence type="ECO:0000259" key="2">
    <source>
        <dbReference type="Pfam" id="PF13670"/>
    </source>
</evidence>
<reference evidence="3 4" key="1">
    <citation type="submission" date="2019-01" db="EMBL/GenBank/DDBJ databases">
        <title>Zoogloea oleivorans genome sequencing and assembly.</title>
        <authorList>
            <person name="Tancsics A."/>
            <person name="Farkas M."/>
            <person name="Kriszt B."/>
            <person name="Maroti G."/>
            <person name="Horvath B."/>
        </authorList>
    </citation>
    <scope>NUCLEOTIDE SEQUENCE [LARGE SCALE GENOMIC DNA]</scope>
    <source>
        <strain evidence="3 4">Buc</strain>
    </source>
</reference>
<sequence length="88" mass="10211">MRRSLILFALTLLPAPAFADVACETHPKSEWRRENEVRARLVGKGYQIRTLKVDEQCYKVEGRDKEGRKVEVRLDPKTLAIVHSEFED</sequence>
<evidence type="ECO:0000313" key="3">
    <source>
        <dbReference type="EMBL" id="TYC55000.1"/>
    </source>
</evidence>
<feature type="domain" description="PepSY" evidence="2">
    <location>
        <begin position="6"/>
        <end position="84"/>
    </location>
</feature>
<dbReference type="EMBL" id="SDKK01000015">
    <property type="protein sequence ID" value="TYC55000.1"/>
    <property type="molecule type" value="Genomic_DNA"/>
</dbReference>
<comment type="caution">
    <text evidence="3">The sequence shown here is derived from an EMBL/GenBank/DDBJ whole genome shotgun (WGS) entry which is preliminary data.</text>
</comment>
<feature type="signal peptide" evidence="1">
    <location>
        <begin position="1"/>
        <end position="19"/>
    </location>
</feature>
<organism evidence="3 4">
    <name type="scientific">Zoogloea oleivorans</name>
    <dbReference type="NCBI Taxonomy" id="1552750"/>
    <lineage>
        <taxon>Bacteria</taxon>
        <taxon>Pseudomonadati</taxon>
        <taxon>Pseudomonadota</taxon>
        <taxon>Betaproteobacteria</taxon>
        <taxon>Rhodocyclales</taxon>
        <taxon>Zoogloeaceae</taxon>
        <taxon>Zoogloea</taxon>
    </lineage>
</organism>
<accession>A0A6C2CL23</accession>
<dbReference type="OrthoDB" id="9180865at2"/>
<dbReference type="AlphaFoldDB" id="A0A6C2CL23"/>
<feature type="chain" id="PRO_5025560219" evidence="1">
    <location>
        <begin position="20"/>
        <end position="88"/>
    </location>
</feature>
<dbReference type="Pfam" id="PF13670">
    <property type="entry name" value="PepSY_2"/>
    <property type="match status" value="1"/>
</dbReference>
<dbReference type="Proteomes" id="UP000389128">
    <property type="component" value="Unassembled WGS sequence"/>
</dbReference>
<protein>
    <submittedName>
        <fullName evidence="3">PepSY domain-containing protein</fullName>
    </submittedName>
</protein>
<keyword evidence="1" id="KW-0732">Signal</keyword>
<dbReference type="RefSeq" id="WP_148580132.1">
    <property type="nucleotide sequence ID" value="NZ_JAVEUW010000207.1"/>
</dbReference>
<gene>
    <name evidence="3" type="ORF">ETQ85_16250</name>
</gene>
<dbReference type="InterPro" id="IPR025711">
    <property type="entry name" value="PepSY"/>
</dbReference>
<name>A0A6C2CL23_9RHOO</name>